<evidence type="ECO:0000313" key="2">
    <source>
        <dbReference type="EMBL" id="KAF2501600.1"/>
    </source>
</evidence>
<feature type="compositionally biased region" description="Low complexity" evidence="1">
    <location>
        <begin position="232"/>
        <end position="248"/>
    </location>
</feature>
<feature type="region of interest" description="Disordered" evidence="1">
    <location>
        <begin position="164"/>
        <end position="261"/>
    </location>
</feature>
<dbReference type="Proteomes" id="UP000799750">
    <property type="component" value="Unassembled WGS sequence"/>
</dbReference>
<gene>
    <name evidence="2" type="ORF">BU16DRAFT_599604</name>
</gene>
<protein>
    <submittedName>
        <fullName evidence="2">Uncharacterized protein</fullName>
    </submittedName>
</protein>
<proteinExistence type="predicted"/>
<evidence type="ECO:0000313" key="3">
    <source>
        <dbReference type="Proteomes" id="UP000799750"/>
    </source>
</evidence>
<accession>A0A6A6RCY6</accession>
<reference evidence="2" key="1">
    <citation type="journal article" date="2020" name="Stud. Mycol.">
        <title>101 Dothideomycetes genomes: a test case for predicting lifestyles and emergence of pathogens.</title>
        <authorList>
            <person name="Haridas S."/>
            <person name="Albert R."/>
            <person name="Binder M."/>
            <person name="Bloem J."/>
            <person name="Labutti K."/>
            <person name="Salamov A."/>
            <person name="Andreopoulos B."/>
            <person name="Baker S."/>
            <person name="Barry K."/>
            <person name="Bills G."/>
            <person name="Bluhm B."/>
            <person name="Cannon C."/>
            <person name="Castanera R."/>
            <person name="Culley D."/>
            <person name="Daum C."/>
            <person name="Ezra D."/>
            <person name="Gonzalez J."/>
            <person name="Henrissat B."/>
            <person name="Kuo A."/>
            <person name="Liang C."/>
            <person name="Lipzen A."/>
            <person name="Lutzoni F."/>
            <person name="Magnuson J."/>
            <person name="Mondo S."/>
            <person name="Nolan M."/>
            <person name="Ohm R."/>
            <person name="Pangilinan J."/>
            <person name="Park H.-J."/>
            <person name="Ramirez L."/>
            <person name="Alfaro M."/>
            <person name="Sun H."/>
            <person name="Tritt A."/>
            <person name="Yoshinaga Y."/>
            <person name="Zwiers L.-H."/>
            <person name="Turgeon B."/>
            <person name="Goodwin S."/>
            <person name="Spatafora J."/>
            <person name="Crous P."/>
            <person name="Grigoriev I."/>
        </authorList>
    </citation>
    <scope>NUCLEOTIDE SEQUENCE</scope>
    <source>
        <strain evidence="2">CBS 269.34</strain>
    </source>
</reference>
<name>A0A6A6RCY6_9PEZI</name>
<feature type="compositionally biased region" description="Polar residues" evidence="1">
    <location>
        <begin position="309"/>
        <end position="329"/>
    </location>
</feature>
<keyword evidence="3" id="KW-1185">Reference proteome</keyword>
<feature type="compositionally biased region" description="Polar residues" evidence="1">
    <location>
        <begin position="249"/>
        <end position="261"/>
    </location>
</feature>
<feature type="region of interest" description="Disordered" evidence="1">
    <location>
        <begin position="302"/>
        <end position="329"/>
    </location>
</feature>
<organism evidence="2 3">
    <name type="scientific">Lophium mytilinum</name>
    <dbReference type="NCBI Taxonomy" id="390894"/>
    <lineage>
        <taxon>Eukaryota</taxon>
        <taxon>Fungi</taxon>
        <taxon>Dikarya</taxon>
        <taxon>Ascomycota</taxon>
        <taxon>Pezizomycotina</taxon>
        <taxon>Dothideomycetes</taxon>
        <taxon>Pleosporomycetidae</taxon>
        <taxon>Mytilinidiales</taxon>
        <taxon>Mytilinidiaceae</taxon>
        <taxon>Lophium</taxon>
    </lineage>
</organism>
<feature type="compositionally biased region" description="Polar residues" evidence="1">
    <location>
        <begin position="164"/>
        <end position="192"/>
    </location>
</feature>
<dbReference type="AlphaFoldDB" id="A0A6A6RCY6"/>
<dbReference type="OrthoDB" id="10625859at2759"/>
<evidence type="ECO:0000256" key="1">
    <source>
        <dbReference type="SAM" id="MobiDB-lite"/>
    </source>
</evidence>
<sequence>MSFSFIPGVEADSTKIHGSVEVVWKDAAGNKILATELFPVNNGTAVQQREFATTQHLKFAIPGAELDLEKIQGSVQIIWKNEAGTQVLDTELLSVAVKVTNCETSTGQQGPPSTPRPTITIPGIEVDVAKIQGSVQIIWKHAAGTEILSTELFSVNGVADSDTASVSQRESSGVHQSVTTPDDPSDPATVQSLIIKLGPIGRKRSAPTSSSSGTLKPAFKKKKKERVKGTPSIASADSSRNSSSLITSNEPSMPVTSTPKTVARTELTQTESGHGILGQTSMGSIKDHSLQDRIAALRSEYATARPSGPSDSSVVTPVTTGTKTSPSTALNCESADTINDRGIFIFASRRSGRNDSEIHQGFVYMNLENLTIVVCHHDRVDAIPAAYFYLVKADHVPCRSSTYHMITFRGFLASEDDRLFWLRMPPKTQPENYWYKNEATHNSKHLQLFLDDVAKALR</sequence>
<dbReference type="EMBL" id="MU004182">
    <property type="protein sequence ID" value="KAF2501600.1"/>
    <property type="molecule type" value="Genomic_DNA"/>
</dbReference>